<proteinExistence type="predicted"/>
<name>A0A0N4Y9B7_NIPBR</name>
<feature type="compositionally biased region" description="Basic and acidic residues" evidence="1">
    <location>
        <begin position="81"/>
        <end position="94"/>
    </location>
</feature>
<dbReference type="Pfam" id="PF17906">
    <property type="entry name" value="HTH_48"/>
    <property type="match status" value="1"/>
</dbReference>
<evidence type="ECO:0000313" key="5">
    <source>
        <dbReference type="WBParaSite" id="NBR_0001288701-mRNA-1"/>
    </source>
</evidence>
<dbReference type="STRING" id="27835.A0A0N4Y9B7"/>
<dbReference type="OMA" id="WRMGATH"/>
<reference evidence="3 4" key="2">
    <citation type="submission" date="2018-11" db="EMBL/GenBank/DDBJ databases">
        <authorList>
            <consortium name="Pathogen Informatics"/>
        </authorList>
    </citation>
    <scope>NUCLEOTIDE SEQUENCE [LARGE SCALE GENOMIC DNA]</scope>
</reference>
<dbReference type="GO" id="GO:0005634">
    <property type="term" value="C:nucleus"/>
    <property type="evidence" value="ECO:0007669"/>
    <property type="project" value="TreeGrafter"/>
</dbReference>
<accession>A0A0N4Y9B7</accession>
<dbReference type="AlphaFoldDB" id="A0A0N4Y9B7"/>
<dbReference type="GO" id="GO:0044774">
    <property type="term" value="P:mitotic DNA integrity checkpoint signaling"/>
    <property type="evidence" value="ECO:0007669"/>
    <property type="project" value="TreeGrafter"/>
</dbReference>
<sequence>MWSASGENQHFRHVLLFAFNKGLSATPATRDIRENYGDGPVAERTARKWYSKFRCGELDLEDASRCGRPSDVEQQRLNQMPEKDPRQTTKESTSRLEGSLSHDSAPPSLDGEGAEVWRMGATHSNGRQQEPACRDRCRFARSLQIYPWQQRAIFTPYYRRRWVAQDHM</sequence>
<dbReference type="GO" id="GO:0003690">
    <property type="term" value="F:double-stranded DNA binding"/>
    <property type="evidence" value="ECO:0007669"/>
    <property type="project" value="TreeGrafter"/>
</dbReference>
<dbReference type="GO" id="GO:0046975">
    <property type="term" value="F:histone H3K36 methyltransferase activity"/>
    <property type="evidence" value="ECO:0007669"/>
    <property type="project" value="TreeGrafter"/>
</dbReference>
<dbReference type="PANTHER" id="PTHR46060">
    <property type="entry name" value="MARINER MOS1 TRANSPOSASE-LIKE PROTEIN"/>
    <property type="match status" value="1"/>
</dbReference>
<dbReference type="EMBL" id="UYSL01020883">
    <property type="protein sequence ID" value="VDL76477.1"/>
    <property type="molecule type" value="Genomic_DNA"/>
</dbReference>
<dbReference type="GO" id="GO:0035861">
    <property type="term" value="C:site of double-strand break"/>
    <property type="evidence" value="ECO:0007669"/>
    <property type="project" value="TreeGrafter"/>
</dbReference>
<dbReference type="PANTHER" id="PTHR46060:SF2">
    <property type="entry name" value="HISTONE-LYSINE N-METHYLTRANSFERASE SETMAR"/>
    <property type="match status" value="1"/>
</dbReference>
<feature type="domain" description="Mos1 transposase HTH" evidence="2">
    <location>
        <begin position="9"/>
        <end position="57"/>
    </location>
</feature>
<feature type="region of interest" description="Disordered" evidence="1">
    <location>
        <begin position="64"/>
        <end position="113"/>
    </location>
</feature>
<protein>
    <submittedName>
        <fullName evidence="5">HTH_48 domain-containing protein</fullName>
    </submittedName>
</protein>
<dbReference type="GO" id="GO:0000793">
    <property type="term" value="C:condensed chromosome"/>
    <property type="evidence" value="ECO:0007669"/>
    <property type="project" value="TreeGrafter"/>
</dbReference>
<reference evidence="5" key="1">
    <citation type="submission" date="2017-02" db="UniProtKB">
        <authorList>
            <consortium name="WormBaseParasite"/>
        </authorList>
    </citation>
    <scope>IDENTIFICATION</scope>
</reference>
<evidence type="ECO:0000256" key="1">
    <source>
        <dbReference type="SAM" id="MobiDB-lite"/>
    </source>
</evidence>
<dbReference type="GO" id="GO:0015074">
    <property type="term" value="P:DNA integration"/>
    <property type="evidence" value="ECO:0007669"/>
    <property type="project" value="TreeGrafter"/>
</dbReference>
<evidence type="ECO:0000313" key="4">
    <source>
        <dbReference type="Proteomes" id="UP000271162"/>
    </source>
</evidence>
<feature type="compositionally biased region" description="Basic and acidic residues" evidence="1">
    <location>
        <begin position="64"/>
        <end position="74"/>
    </location>
</feature>
<gene>
    <name evidence="3" type="ORF">NBR_LOCUS12888</name>
</gene>
<organism evidence="5">
    <name type="scientific">Nippostrongylus brasiliensis</name>
    <name type="common">Rat hookworm</name>
    <dbReference type="NCBI Taxonomy" id="27835"/>
    <lineage>
        <taxon>Eukaryota</taxon>
        <taxon>Metazoa</taxon>
        <taxon>Ecdysozoa</taxon>
        <taxon>Nematoda</taxon>
        <taxon>Chromadorea</taxon>
        <taxon>Rhabditida</taxon>
        <taxon>Rhabditina</taxon>
        <taxon>Rhabditomorpha</taxon>
        <taxon>Strongyloidea</taxon>
        <taxon>Heligmosomidae</taxon>
        <taxon>Nippostrongylus</taxon>
    </lineage>
</organism>
<dbReference type="GO" id="GO:0044547">
    <property type="term" value="F:DNA topoisomerase binding"/>
    <property type="evidence" value="ECO:0007669"/>
    <property type="project" value="TreeGrafter"/>
</dbReference>
<dbReference type="GO" id="GO:0003697">
    <property type="term" value="F:single-stranded DNA binding"/>
    <property type="evidence" value="ECO:0007669"/>
    <property type="project" value="TreeGrafter"/>
</dbReference>
<dbReference type="GO" id="GO:0042800">
    <property type="term" value="F:histone H3K4 methyltransferase activity"/>
    <property type="evidence" value="ECO:0007669"/>
    <property type="project" value="TreeGrafter"/>
</dbReference>
<dbReference type="GO" id="GO:0031297">
    <property type="term" value="P:replication fork processing"/>
    <property type="evidence" value="ECO:0007669"/>
    <property type="project" value="TreeGrafter"/>
</dbReference>
<dbReference type="GO" id="GO:0000014">
    <property type="term" value="F:single-stranded DNA endodeoxyribonuclease activity"/>
    <property type="evidence" value="ECO:0007669"/>
    <property type="project" value="TreeGrafter"/>
</dbReference>
<dbReference type="Gene3D" id="1.10.10.1450">
    <property type="match status" value="1"/>
</dbReference>
<keyword evidence="4" id="KW-1185">Reference proteome</keyword>
<dbReference type="InterPro" id="IPR041426">
    <property type="entry name" value="Mos1_HTH"/>
</dbReference>
<evidence type="ECO:0000259" key="2">
    <source>
        <dbReference type="Pfam" id="PF17906"/>
    </source>
</evidence>
<dbReference type="GO" id="GO:0000729">
    <property type="term" value="P:DNA double-strand break processing"/>
    <property type="evidence" value="ECO:0007669"/>
    <property type="project" value="TreeGrafter"/>
</dbReference>
<dbReference type="Proteomes" id="UP000271162">
    <property type="component" value="Unassembled WGS sequence"/>
</dbReference>
<dbReference type="GO" id="GO:0006303">
    <property type="term" value="P:double-strand break repair via nonhomologous end joining"/>
    <property type="evidence" value="ECO:0007669"/>
    <property type="project" value="TreeGrafter"/>
</dbReference>
<dbReference type="InterPro" id="IPR052709">
    <property type="entry name" value="Transposase-MT_Hybrid"/>
</dbReference>
<dbReference type="WBParaSite" id="NBR_0001288701-mRNA-1">
    <property type="protein sequence ID" value="NBR_0001288701-mRNA-1"/>
    <property type="gene ID" value="NBR_0001288701"/>
</dbReference>
<evidence type="ECO:0000313" key="3">
    <source>
        <dbReference type="EMBL" id="VDL76477.1"/>
    </source>
</evidence>